<gene>
    <name evidence="1" type="ORF">J07HQW2_02086</name>
</gene>
<dbReference type="EMBL" id="KE356561">
    <property type="protein sequence ID" value="ERG95627.1"/>
    <property type="molecule type" value="Genomic_DNA"/>
</dbReference>
<accession>U1PPF3</accession>
<name>U1PPF3_9EURY</name>
<evidence type="ECO:0000313" key="2">
    <source>
        <dbReference type="Proteomes" id="UP000030710"/>
    </source>
</evidence>
<reference evidence="1 2" key="1">
    <citation type="journal article" date="2013" name="PLoS ONE">
        <title>Assembly-driven community genomics of a hypersaline microbial ecosystem.</title>
        <authorList>
            <person name="Podell S."/>
            <person name="Ugalde J.A."/>
            <person name="Narasingarao P."/>
            <person name="Banfield J.F."/>
            <person name="Heidelberg K.B."/>
            <person name="Allen E.E."/>
        </authorList>
    </citation>
    <scope>NUCLEOTIDE SEQUENCE [LARGE SCALE GENOMIC DNA]</scope>
    <source>
        <strain evidence="2">J07HQW2</strain>
    </source>
</reference>
<organism evidence="1 2">
    <name type="scientific">Haloquadratum walsbyi J07HQW2</name>
    <dbReference type="NCBI Taxonomy" id="1238425"/>
    <lineage>
        <taxon>Archaea</taxon>
        <taxon>Methanobacteriati</taxon>
        <taxon>Methanobacteriota</taxon>
        <taxon>Stenosarchaea group</taxon>
        <taxon>Halobacteria</taxon>
        <taxon>Halobacteriales</taxon>
        <taxon>Haloferacaceae</taxon>
        <taxon>Haloquadratum</taxon>
    </lineage>
</organism>
<dbReference type="HOGENOM" id="CLU_3210707_0_0_2"/>
<protein>
    <submittedName>
        <fullName evidence="1">Uncharacterized protein</fullName>
    </submittedName>
</protein>
<dbReference type="AlphaFoldDB" id="U1PPF3"/>
<evidence type="ECO:0000313" key="1">
    <source>
        <dbReference type="EMBL" id="ERG95627.1"/>
    </source>
</evidence>
<sequence>MRTRAVNRGNGDTGNKIETNCYQKSIEYNKFDITAHQQVTQGVS</sequence>
<proteinExistence type="predicted"/>
<dbReference type="Proteomes" id="UP000030710">
    <property type="component" value="Unassembled WGS sequence"/>
</dbReference>